<feature type="signal peptide" evidence="12">
    <location>
        <begin position="1"/>
        <end position="24"/>
    </location>
</feature>
<dbReference type="InterPro" id="IPR036774">
    <property type="entry name" value="ERV/ALR_sulphydryl_oxid_sf"/>
</dbReference>
<dbReference type="PROSITE" id="PS00194">
    <property type="entry name" value="THIOREDOXIN_1"/>
    <property type="match status" value="1"/>
</dbReference>
<keyword evidence="3" id="KW-0964">Secreted</keyword>
<keyword evidence="10" id="KW-0676">Redox-active center</keyword>
<dbReference type="SUPFAM" id="SSF69000">
    <property type="entry name" value="FAD-dependent thiol oxidase"/>
    <property type="match status" value="1"/>
</dbReference>
<protein>
    <recommendedName>
        <fullName evidence="11">Sulfhydryl oxidase</fullName>
        <ecNumber evidence="11">1.8.3.2</ecNumber>
    </recommendedName>
</protein>
<organism evidence="15">
    <name type="scientific">Fagus sylvatica</name>
    <name type="common">Beechnut</name>
    <dbReference type="NCBI Taxonomy" id="28930"/>
    <lineage>
        <taxon>Eukaryota</taxon>
        <taxon>Viridiplantae</taxon>
        <taxon>Streptophyta</taxon>
        <taxon>Embryophyta</taxon>
        <taxon>Tracheophyta</taxon>
        <taxon>Spermatophyta</taxon>
        <taxon>Magnoliopsida</taxon>
        <taxon>eudicotyledons</taxon>
        <taxon>Gunneridae</taxon>
        <taxon>Pentapetalae</taxon>
        <taxon>rosids</taxon>
        <taxon>fabids</taxon>
        <taxon>Fagales</taxon>
        <taxon>Fagaceae</taxon>
        <taxon>Fagus</taxon>
    </lineage>
</organism>
<dbReference type="EMBL" id="OIVN01001002">
    <property type="protein sequence ID" value="SPC88573.1"/>
    <property type="molecule type" value="Genomic_DNA"/>
</dbReference>
<dbReference type="GO" id="GO:0016971">
    <property type="term" value="F:flavin-dependent sulfhydryl oxidase activity"/>
    <property type="evidence" value="ECO:0007669"/>
    <property type="project" value="InterPro"/>
</dbReference>
<evidence type="ECO:0000256" key="3">
    <source>
        <dbReference type="ARBA" id="ARBA00022525"/>
    </source>
</evidence>
<keyword evidence="6 11" id="KW-0274">FAD</keyword>
<dbReference type="PANTHER" id="PTHR22897:SF8">
    <property type="entry name" value="SULFHYDRYL OXIDASE"/>
    <property type="match status" value="1"/>
</dbReference>
<dbReference type="PROSITE" id="PS51324">
    <property type="entry name" value="ERV_ALR"/>
    <property type="match status" value="1"/>
</dbReference>
<evidence type="ECO:0000256" key="6">
    <source>
        <dbReference type="ARBA" id="ARBA00022827"/>
    </source>
</evidence>
<accession>A0A2N9FN44</accession>
<keyword evidence="11" id="KW-1133">Transmembrane helix</keyword>
<comment type="catalytic activity">
    <reaction evidence="11">
        <text>2 R'C(R)SH + O2 = R'C(R)S-S(R)CR' + H2O2</text>
        <dbReference type="Rhea" id="RHEA:17357"/>
        <dbReference type="ChEBI" id="CHEBI:15379"/>
        <dbReference type="ChEBI" id="CHEBI:16240"/>
        <dbReference type="ChEBI" id="CHEBI:16520"/>
        <dbReference type="ChEBI" id="CHEBI:17412"/>
        <dbReference type="EC" id="1.8.3.2"/>
    </reaction>
</comment>
<evidence type="ECO:0000256" key="1">
    <source>
        <dbReference type="ARBA" id="ARBA00001974"/>
    </source>
</evidence>
<proteinExistence type="predicted"/>
<evidence type="ECO:0000256" key="7">
    <source>
        <dbReference type="ARBA" id="ARBA00023002"/>
    </source>
</evidence>
<dbReference type="InterPro" id="IPR039798">
    <property type="entry name" value="Sulfhydryl_oxidase"/>
</dbReference>
<dbReference type="FunFam" id="3.40.30.10:FF:000244">
    <property type="entry name" value="Sulfhydryl oxidase"/>
    <property type="match status" value="1"/>
</dbReference>
<evidence type="ECO:0000259" key="13">
    <source>
        <dbReference type="PROSITE" id="PS51324"/>
    </source>
</evidence>
<dbReference type="InterPro" id="IPR036249">
    <property type="entry name" value="Thioredoxin-like_sf"/>
</dbReference>
<dbReference type="EC" id="1.8.3.2" evidence="11"/>
<feature type="domain" description="Thioredoxin" evidence="14">
    <location>
        <begin position="52"/>
        <end position="201"/>
    </location>
</feature>
<evidence type="ECO:0000256" key="11">
    <source>
        <dbReference type="RuleBase" id="RU371123"/>
    </source>
</evidence>
<evidence type="ECO:0000256" key="4">
    <source>
        <dbReference type="ARBA" id="ARBA00022630"/>
    </source>
</evidence>
<dbReference type="GO" id="GO:0006457">
    <property type="term" value="P:protein folding"/>
    <property type="evidence" value="ECO:0007669"/>
    <property type="project" value="TreeGrafter"/>
</dbReference>
<evidence type="ECO:0000256" key="9">
    <source>
        <dbReference type="ARBA" id="ARBA00023180"/>
    </source>
</evidence>
<dbReference type="InterPro" id="IPR017937">
    <property type="entry name" value="Thioredoxin_CS"/>
</dbReference>
<feature type="domain" description="ERV/ALR sulfhydryl oxidase" evidence="13">
    <location>
        <begin position="395"/>
        <end position="492"/>
    </location>
</feature>
<evidence type="ECO:0000256" key="10">
    <source>
        <dbReference type="ARBA" id="ARBA00023284"/>
    </source>
</evidence>
<dbReference type="InterPro" id="IPR013766">
    <property type="entry name" value="Thioredoxin_domain"/>
</dbReference>
<dbReference type="SUPFAM" id="SSF52833">
    <property type="entry name" value="Thioredoxin-like"/>
    <property type="match status" value="1"/>
</dbReference>
<dbReference type="Pfam" id="PF00085">
    <property type="entry name" value="Thioredoxin"/>
    <property type="match status" value="1"/>
</dbReference>
<dbReference type="PROSITE" id="PS51352">
    <property type="entry name" value="THIOREDOXIN_2"/>
    <property type="match status" value="1"/>
</dbReference>
<dbReference type="PANTHER" id="PTHR22897">
    <property type="entry name" value="QUIESCIN Q6-RELATED SULFHYDRYL OXIDASE"/>
    <property type="match status" value="1"/>
</dbReference>
<keyword evidence="8" id="KW-1015">Disulfide bond</keyword>
<dbReference type="GO" id="GO:0000139">
    <property type="term" value="C:Golgi membrane"/>
    <property type="evidence" value="ECO:0007669"/>
    <property type="project" value="TreeGrafter"/>
</dbReference>
<dbReference type="Pfam" id="PF04777">
    <property type="entry name" value="Evr1_Alr"/>
    <property type="match status" value="1"/>
</dbReference>
<dbReference type="Gene3D" id="3.40.30.10">
    <property type="entry name" value="Glutaredoxin"/>
    <property type="match status" value="1"/>
</dbReference>
<keyword evidence="9" id="KW-0325">Glycoprotein</keyword>
<feature type="transmembrane region" description="Helical" evidence="11">
    <location>
        <begin position="565"/>
        <end position="589"/>
    </location>
</feature>
<evidence type="ECO:0000259" key="14">
    <source>
        <dbReference type="PROSITE" id="PS51352"/>
    </source>
</evidence>
<dbReference type="GO" id="GO:0005615">
    <property type="term" value="C:extracellular space"/>
    <property type="evidence" value="ECO:0007669"/>
    <property type="project" value="TreeGrafter"/>
</dbReference>
<gene>
    <name evidence="15" type="ORF">FSB_LOCUS16455</name>
</gene>
<dbReference type="FunFam" id="1.20.120.310:FF:000004">
    <property type="entry name" value="Sulfhydryl oxidase"/>
    <property type="match status" value="1"/>
</dbReference>
<reference evidence="15" key="1">
    <citation type="submission" date="2018-02" db="EMBL/GenBank/DDBJ databases">
        <authorList>
            <person name="Cohen D.B."/>
            <person name="Kent A.D."/>
        </authorList>
    </citation>
    <scope>NUCLEOTIDE SEQUENCE</scope>
</reference>
<evidence type="ECO:0000313" key="15">
    <source>
        <dbReference type="EMBL" id="SPC88573.1"/>
    </source>
</evidence>
<dbReference type="AlphaFoldDB" id="A0A2N9FN44"/>
<keyword evidence="4 11" id="KW-0285">Flavoprotein</keyword>
<comment type="subcellular location">
    <subcellularLocation>
        <location evidence="2">Secreted</location>
    </subcellularLocation>
</comment>
<name>A0A2N9FN44_FAGSY</name>
<keyword evidence="11" id="KW-0812">Transmembrane</keyword>
<evidence type="ECO:0000256" key="5">
    <source>
        <dbReference type="ARBA" id="ARBA00022729"/>
    </source>
</evidence>
<evidence type="ECO:0000256" key="2">
    <source>
        <dbReference type="ARBA" id="ARBA00004613"/>
    </source>
</evidence>
<dbReference type="InterPro" id="IPR017905">
    <property type="entry name" value="ERV/ALR_sulphydryl_oxidase"/>
</dbReference>
<dbReference type="Gene3D" id="1.20.120.310">
    <property type="entry name" value="ERV/ALR sulfhydryl oxidase domain"/>
    <property type="match status" value="1"/>
</dbReference>
<sequence>MSQQQQLVNLFLSLLLLGFKTTSSFSLGSRSILRAIIDDNDNDNKNGKVVDLQPHDYAVDLNATNFDAVLRDTPATFAVVEFFAHWCPACRNYKPHYERVARLFNGQNAVHPGIILMTRVDCALKLDLVISPSPFTFLAAQINTKLCDKFSVGHYPMLFWAPPPKFVSGGWEPKQEKSEIRVIDDPRTADRLLNWINKEMGSSFGLDDEKFENENLSSNASDPEQIARAVYDVEEATSTAFDFILEHKMIKSETRASIIKFLQLLVAHHPSRRCRKGSAEVLVNFDDLCPIDMGSTNTQESTYGKEGALGNIQICGKDVPRGYWVNEIHENITSDNLIDLNYWRLLLGILWMSRLAMSSFSAPTYFDDVESLEEVEIIAAWHPLDVPSSNEFLQCCADCGLLICGLWVLLHSLSVRIEDGESQFAFTAICEFVHDFFICEECRQHFYEMCSSVSSPFNKTRDFALWLWSAHNKVNERLIKEEASLGTADPKFPKMVWPPKQLCSSCHLSQNQRNNGINWDQDKVFKFLTNYYGKMLVSIYKDKNDRGNDVSGRALEDLVVSTNAVVVPLGAALAIAVASCAFGALACYWRSQQKSQGKAGTKIVRRKKIHRQQPGEIRLLNRGIQTKKLCTKCPA</sequence>
<evidence type="ECO:0000256" key="12">
    <source>
        <dbReference type="SAM" id="SignalP"/>
    </source>
</evidence>
<keyword evidence="11" id="KW-0472">Membrane</keyword>
<keyword evidence="7 11" id="KW-0560">Oxidoreductase</keyword>
<dbReference type="GO" id="GO:0003756">
    <property type="term" value="F:protein disulfide isomerase activity"/>
    <property type="evidence" value="ECO:0007669"/>
    <property type="project" value="TreeGrafter"/>
</dbReference>
<evidence type="ECO:0000256" key="8">
    <source>
        <dbReference type="ARBA" id="ARBA00023157"/>
    </source>
</evidence>
<feature type="chain" id="PRO_5014789663" description="Sulfhydryl oxidase" evidence="12">
    <location>
        <begin position="25"/>
        <end position="635"/>
    </location>
</feature>
<keyword evidence="5 12" id="KW-0732">Signal</keyword>
<comment type="cofactor">
    <cofactor evidence="1 11">
        <name>FAD</name>
        <dbReference type="ChEBI" id="CHEBI:57692"/>
    </cofactor>
</comment>